<protein>
    <submittedName>
        <fullName evidence="3">Uncharacterized protein LOC115885797 isoform X1</fullName>
    </submittedName>
</protein>
<evidence type="ECO:0000256" key="1">
    <source>
        <dbReference type="SAM" id="MobiDB-lite"/>
    </source>
</evidence>
<dbReference type="AlphaFoldDB" id="A0A6J2YCP5"/>
<evidence type="ECO:0000313" key="3">
    <source>
        <dbReference type="RefSeq" id="XP_030760680.1"/>
    </source>
</evidence>
<dbReference type="InParanoid" id="A0A6J2YCP5"/>
<feature type="compositionally biased region" description="Polar residues" evidence="1">
    <location>
        <begin position="117"/>
        <end position="126"/>
    </location>
</feature>
<feature type="compositionally biased region" description="Polar residues" evidence="1">
    <location>
        <begin position="57"/>
        <end position="87"/>
    </location>
</feature>
<dbReference type="KEGG" id="soy:115885797"/>
<feature type="region of interest" description="Disordered" evidence="1">
    <location>
        <begin position="44"/>
        <end position="126"/>
    </location>
</feature>
<sequence length="126" mass="13995">MVLKYASAQGQCFRDYLKVVFIITTIIASTVAMRPFYAGSGGEKGFVPSQFRDTSDKQNLPTPTQHFRSNSNGQRVTSGADLQSGDQRNQEQRRFGEPVGTETRTIRPPLTKGSYAGSVTRTKFHM</sequence>
<organism evidence="2 3">
    <name type="scientific">Sitophilus oryzae</name>
    <name type="common">Rice weevil</name>
    <name type="synonym">Curculio oryzae</name>
    <dbReference type="NCBI Taxonomy" id="7048"/>
    <lineage>
        <taxon>Eukaryota</taxon>
        <taxon>Metazoa</taxon>
        <taxon>Ecdysozoa</taxon>
        <taxon>Arthropoda</taxon>
        <taxon>Hexapoda</taxon>
        <taxon>Insecta</taxon>
        <taxon>Pterygota</taxon>
        <taxon>Neoptera</taxon>
        <taxon>Endopterygota</taxon>
        <taxon>Coleoptera</taxon>
        <taxon>Polyphaga</taxon>
        <taxon>Cucujiformia</taxon>
        <taxon>Curculionidae</taxon>
        <taxon>Dryophthorinae</taxon>
        <taxon>Sitophilus</taxon>
    </lineage>
</organism>
<name>A0A6J2YCP5_SITOR</name>
<dbReference type="GeneID" id="115885797"/>
<evidence type="ECO:0000313" key="2">
    <source>
        <dbReference type="Proteomes" id="UP000504635"/>
    </source>
</evidence>
<proteinExistence type="predicted"/>
<reference evidence="3" key="1">
    <citation type="submission" date="2025-08" db="UniProtKB">
        <authorList>
            <consortium name="RefSeq"/>
        </authorList>
    </citation>
    <scope>IDENTIFICATION</scope>
    <source>
        <tissue evidence="3">Gonads</tissue>
    </source>
</reference>
<gene>
    <name evidence="3" type="primary">LOC115885797</name>
</gene>
<dbReference type="Proteomes" id="UP000504635">
    <property type="component" value="Unplaced"/>
</dbReference>
<dbReference type="RefSeq" id="XP_030760680.1">
    <property type="nucleotide sequence ID" value="XM_030904820.1"/>
</dbReference>
<accession>A0A6J2YCP5</accession>
<keyword evidence="2" id="KW-1185">Reference proteome</keyword>